<protein>
    <submittedName>
        <fullName evidence="3">Shugoshin_C domain-containing protein</fullName>
    </submittedName>
</protein>
<accession>A0A1I7UBU5</accession>
<dbReference type="WBParaSite" id="Csp11.Scaffold629.g7753.t1">
    <property type="protein sequence ID" value="Csp11.Scaffold629.g7753.t1"/>
    <property type="gene ID" value="Csp11.Scaffold629.g7753"/>
</dbReference>
<dbReference type="eggNOG" id="KOG4171">
    <property type="taxonomic scope" value="Eukaryota"/>
</dbReference>
<name>A0A1I7UBU5_9PELO</name>
<dbReference type="STRING" id="1561998.A0A1I7UBU5"/>
<feature type="compositionally biased region" description="Basic and acidic residues" evidence="1">
    <location>
        <begin position="93"/>
        <end position="102"/>
    </location>
</feature>
<organism evidence="2 3">
    <name type="scientific">Caenorhabditis tropicalis</name>
    <dbReference type="NCBI Taxonomy" id="1561998"/>
    <lineage>
        <taxon>Eukaryota</taxon>
        <taxon>Metazoa</taxon>
        <taxon>Ecdysozoa</taxon>
        <taxon>Nematoda</taxon>
        <taxon>Chromadorea</taxon>
        <taxon>Rhabditida</taxon>
        <taxon>Rhabditina</taxon>
        <taxon>Rhabditomorpha</taxon>
        <taxon>Rhabditoidea</taxon>
        <taxon>Rhabditidae</taxon>
        <taxon>Peloderinae</taxon>
        <taxon>Caenorhabditis</taxon>
    </lineage>
</organism>
<dbReference type="AlphaFoldDB" id="A0A1I7UBU5"/>
<dbReference type="Proteomes" id="UP000095282">
    <property type="component" value="Unplaced"/>
</dbReference>
<sequence>MLHHFRESIDSSSSRRGSLSGSQLELNKTIAHTIEVTSKASAALDLNMQDENNRPPTWSDTHTQDVRRPRKTESKITLHSRLSSSDLAASRSETSKDYENETPRPTSSELKEVNRIRAEARAQEEEDERKGRDEKKIEEVKEEDGGSEATSLLDNNSVVSNGDNNISFTEMPSDSIPHEDRSSLPSAEPSEIGESVPKKPLQKEDSNSSMSSLEDRTTVSAKPVTTRRLLGGKNSEKEKKRTSMEGSSMTSSSAHSHSVKSRRDTRDKSRCRCEDIRADNKLKTKVCSIM</sequence>
<proteinExistence type="predicted"/>
<feature type="region of interest" description="Disordered" evidence="1">
    <location>
        <begin position="1"/>
        <end position="22"/>
    </location>
</feature>
<feature type="compositionally biased region" description="Low complexity" evidence="1">
    <location>
        <begin position="80"/>
        <end position="92"/>
    </location>
</feature>
<feature type="compositionally biased region" description="Basic and acidic residues" evidence="1">
    <location>
        <begin position="109"/>
        <end position="139"/>
    </location>
</feature>
<evidence type="ECO:0000313" key="3">
    <source>
        <dbReference type="WBParaSite" id="Csp11.Scaffold629.g7753.t1"/>
    </source>
</evidence>
<feature type="compositionally biased region" description="Low complexity" evidence="1">
    <location>
        <begin position="244"/>
        <end position="256"/>
    </location>
</feature>
<feature type="region of interest" description="Disordered" evidence="1">
    <location>
        <begin position="45"/>
        <end position="271"/>
    </location>
</feature>
<feature type="compositionally biased region" description="Basic and acidic residues" evidence="1">
    <location>
        <begin position="62"/>
        <end position="76"/>
    </location>
</feature>
<feature type="compositionally biased region" description="Basic and acidic residues" evidence="1">
    <location>
        <begin position="261"/>
        <end position="271"/>
    </location>
</feature>
<feature type="compositionally biased region" description="Low complexity" evidence="1">
    <location>
        <begin position="11"/>
        <end position="22"/>
    </location>
</feature>
<keyword evidence="2" id="KW-1185">Reference proteome</keyword>
<evidence type="ECO:0000313" key="2">
    <source>
        <dbReference type="Proteomes" id="UP000095282"/>
    </source>
</evidence>
<evidence type="ECO:0000256" key="1">
    <source>
        <dbReference type="SAM" id="MobiDB-lite"/>
    </source>
</evidence>
<feature type="compositionally biased region" description="Basic and acidic residues" evidence="1">
    <location>
        <begin position="234"/>
        <end position="243"/>
    </location>
</feature>
<reference evidence="3" key="1">
    <citation type="submission" date="2016-11" db="UniProtKB">
        <authorList>
            <consortium name="WormBaseParasite"/>
        </authorList>
    </citation>
    <scope>IDENTIFICATION</scope>
</reference>
<feature type="compositionally biased region" description="Low complexity" evidence="1">
    <location>
        <begin position="154"/>
        <end position="165"/>
    </location>
</feature>